<name>A0A166D9L7_9AGAM</name>
<protein>
    <submittedName>
        <fullName evidence="2">Uncharacterized protein</fullName>
    </submittedName>
</protein>
<feature type="region of interest" description="Disordered" evidence="1">
    <location>
        <begin position="1"/>
        <end position="38"/>
    </location>
</feature>
<evidence type="ECO:0000256" key="1">
    <source>
        <dbReference type="SAM" id="MobiDB-lite"/>
    </source>
</evidence>
<evidence type="ECO:0000313" key="2">
    <source>
        <dbReference type="EMBL" id="KZP14469.1"/>
    </source>
</evidence>
<organism evidence="2">
    <name type="scientific">Athelia psychrophila</name>
    <dbReference type="NCBI Taxonomy" id="1759441"/>
    <lineage>
        <taxon>Eukaryota</taxon>
        <taxon>Fungi</taxon>
        <taxon>Dikarya</taxon>
        <taxon>Basidiomycota</taxon>
        <taxon>Agaricomycotina</taxon>
        <taxon>Agaricomycetes</taxon>
        <taxon>Agaricomycetidae</taxon>
        <taxon>Atheliales</taxon>
        <taxon>Atheliaceae</taxon>
        <taxon>Athelia</taxon>
    </lineage>
</organism>
<sequence length="110" mass="11899">MGGGKVEELFDSSNQAPSNPCVLNGPGTPEPYSGYTAPVPHPSVLDSEFAEHEKPPCWRELASNCLRDEQKGAEVKVAEDFSATLPFRDADHIVWILMVLTAWGGGAEFP</sequence>
<accession>A0A166D9L7</accession>
<dbReference type="EMBL" id="KV417617">
    <property type="protein sequence ID" value="KZP14469.1"/>
    <property type="molecule type" value="Genomic_DNA"/>
</dbReference>
<dbReference type="AlphaFoldDB" id="A0A166D9L7"/>
<reference evidence="2" key="1">
    <citation type="journal article" date="2016" name="Mol. Biol. Evol.">
        <title>Comparative Genomics of Early-Diverging Mushroom-Forming Fungi Provides Insights into the Origins of Lignocellulose Decay Capabilities.</title>
        <authorList>
            <person name="Nagy L.G."/>
            <person name="Riley R."/>
            <person name="Tritt A."/>
            <person name="Adam C."/>
            <person name="Daum C."/>
            <person name="Floudas D."/>
            <person name="Sun H."/>
            <person name="Yadav J.S."/>
            <person name="Pangilinan J."/>
            <person name="Larsson K.H."/>
            <person name="Matsuura K."/>
            <person name="Barry K."/>
            <person name="Labutti K."/>
            <person name="Kuo R."/>
            <person name="Ohm R.A."/>
            <person name="Bhattacharya S.S."/>
            <person name="Shirouzu T."/>
            <person name="Yoshinaga Y."/>
            <person name="Martin F.M."/>
            <person name="Grigoriev I.V."/>
            <person name="Hibbett D.S."/>
        </authorList>
    </citation>
    <scope>NUCLEOTIDE SEQUENCE [LARGE SCALE GENOMIC DNA]</scope>
    <source>
        <strain evidence="2">CBS 109695</strain>
    </source>
</reference>
<gene>
    <name evidence="2" type="ORF">FIBSPDRAFT_896595</name>
</gene>
<proteinExistence type="predicted"/>